<accession>A0ABY8KFR4</accession>
<dbReference type="EMBL" id="CP121683">
    <property type="protein sequence ID" value="WGD45157.1"/>
    <property type="molecule type" value="Genomic_DNA"/>
</dbReference>
<name>A0ABY8KFR4_9ACTN</name>
<protein>
    <submittedName>
        <fullName evidence="1">Uncharacterized protein</fullName>
    </submittedName>
</protein>
<proteinExistence type="predicted"/>
<keyword evidence="2" id="KW-1185">Reference proteome</keyword>
<evidence type="ECO:0000313" key="1">
    <source>
        <dbReference type="EMBL" id="WGD45157.1"/>
    </source>
</evidence>
<keyword evidence="1" id="KW-0614">Plasmid</keyword>
<gene>
    <name evidence="1" type="ORF">PYS65_34250</name>
</gene>
<sequence length="550" mass="60964">MENEETIADTDVLAAHDLVHASALRHRDGGCLRRLANVLVSRGVVPKPADYDGEWWLWWPKSSRGPCRECGNVRSLTRFSARFGKEYRYLCAQCRSAERDRDAHTAEELWATLGAMSPPTGQASTGTSPLLPAEGDSNAHAAFDQTETEGVLSDQEWGHFVERLHELLAPLEWAGFDLPEEWDSDLDPQTGASLFAELWRGDGCVVAEYRPHAEVLYLQPFDDVTGDWPDSYALTGDILEIDVAASGQDAVTAVARVAGQAGLLDAAHVRVADTAPQEAKQEFALRRIRRIFTPAADYRQLPLTDVLKEVTENEWLSAFLDMVVGMVGHDVAPDIVPDAAGLGVAAWCWRNNTAVEAHHLETDVLMARVSIAVTRVTQQHVCPVEGIDWDGIENALMDPQWALPDGTTIQSLFGVGWTEVAATVTAELRRWRQIDHDLLGPETTLILMTIGGSTNYTDSWWGQGRWHAICRHIIEDATRAGLTLPQPYNFRGTQDLLADVDRPDLLADTVLDWLIDMPEAGADGPRGLRFTTATRPLLRHWDPYWLSDTP</sequence>
<organism evidence="1 2">
    <name type="scientific">Streptomyces cathayae</name>
    <dbReference type="NCBI Taxonomy" id="3031124"/>
    <lineage>
        <taxon>Bacteria</taxon>
        <taxon>Bacillati</taxon>
        <taxon>Actinomycetota</taxon>
        <taxon>Actinomycetes</taxon>
        <taxon>Kitasatosporales</taxon>
        <taxon>Streptomycetaceae</taxon>
        <taxon>Streptomyces</taxon>
    </lineage>
</organism>
<reference evidence="1 2" key="1">
    <citation type="submission" date="2023-03" db="EMBL/GenBank/DDBJ databases">
        <authorList>
            <person name="Mo P."/>
        </authorList>
    </citation>
    <scope>NUCLEOTIDE SEQUENCE [LARGE SCALE GENOMIC DNA]</scope>
    <source>
        <strain evidence="1 2">HUAS 5</strain>
        <plasmid evidence="1 2">punmamed2</plasmid>
    </source>
</reference>
<dbReference type="RefSeq" id="WP_279338208.1">
    <property type="nucleotide sequence ID" value="NZ_CP121683.1"/>
</dbReference>
<geneLocation type="plasmid" evidence="1 2">
    <name>punmamed2</name>
</geneLocation>
<dbReference type="Proteomes" id="UP001216440">
    <property type="component" value="Plasmid punmamed2"/>
</dbReference>
<evidence type="ECO:0000313" key="2">
    <source>
        <dbReference type="Proteomes" id="UP001216440"/>
    </source>
</evidence>